<keyword evidence="1" id="KW-0723">Serine/threonine-protein kinase</keyword>
<dbReference type="GO" id="GO:0004674">
    <property type="term" value="F:protein serine/threonine kinase activity"/>
    <property type="evidence" value="ECO:0007669"/>
    <property type="project" value="UniProtKB-KW"/>
</dbReference>
<comment type="caution">
    <text evidence="3">The sequence shown here is derived from an EMBL/GenBank/DDBJ whole genome shotgun (WGS) entry which is preliminary data.</text>
</comment>
<reference evidence="3 4" key="1">
    <citation type="journal article" date="2017" name="ISME J.">
        <title>Potential for microbial H2 and metal transformations associated with novel bacteria and archaea in deep terrestrial subsurface sediments.</title>
        <authorList>
            <person name="Hernsdorf A.W."/>
            <person name="Amano Y."/>
            <person name="Miyakawa K."/>
            <person name="Ise K."/>
            <person name="Suzuki Y."/>
            <person name="Anantharaman K."/>
            <person name="Probst A."/>
            <person name="Burstein D."/>
            <person name="Thomas B.C."/>
            <person name="Banfield J.F."/>
        </authorList>
    </citation>
    <scope>NUCLEOTIDE SEQUENCE [LARGE SCALE GENOMIC DNA]</scope>
    <source>
        <strain evidence="3">HGW-Wallbacteria-1</strain>
    </source>
</reference>
<dbReference type="AlphaFoldDB" id="A0A2N1PTG7"/>
<evidence type="ECO:0000313" key="4">
    <source>
        <dbReference type="Proteomes" id="UP000233256"/>
    </source>
</evidence>
<dbReference type="CDD" id="cd16936">
    <property type="entry name" value="HATPase_RsbW-like"/>
    <property type="match status" value="1"/>
</dbReference>
<dbReference type="InterPro" id="IPR036890">
    <property type="entry name" value="HATPase_C_sf"/>
</dbReference>
<accession>A0A2N1PTG7</accession>
<feature type="domain" description="Histidine kinase/HSP90-like ATPase" evidence="2">
    <location>
        <begin position="61"/>
        <end position="149"/>
    </location>
</feature>
<dbReference type="Pfam" id="PF13581">
    <property type="entry name" value="HATPase_c_2"/>
    <property type="match status" value="1"/>
</dbReference>
<dbReference type="Proteomes" id="UP000233256">
    <property type="component" value="Unassembled WGS sequence"/>
</dbReference>
<gene>
    <name evidence="3" type="ORF">CVV64_02945</name>
</gene>
<keyword evidence="1" id="KW-0808">Transferase</keyword>
<dbReference type="EMBL" id="PGXC01000002">
    <property type="protein sequence ID" value="PKK91639.1"/>
    <property type="molecule type" value="Genomic_DNA"/>
</dbReference>
<dbReference type="PANTHER" id="PTHR35526">
    <property type="entry name" value="ANTI-SIGMA-F FACTOR RSBW-RELATED"/>
    <property type="match status" value="1"/>
</dbReference>
<dbReference type="InterPro" id="IPR003594">
    <property type="entry name" value="HATPase_dom"/>
</dbReference>
<keyword evidence="1" id="KW-0418">Kinase</keyword>
<evidence type="ECO:0000256" key="1">
    <source>
        <dbReference type="ARBA" id="ARBA00022527"/>
    </source>
</evidence>
<evidence type="ECO:0000259" key="2">
    <source>
        <dbReference type="Pfam" id="PF13581"/>
    </source>
</evidence>
<proteinExistence type="predicted"/>
<dbReference type="InterPro" id="IPR050267">
    <property type="entry name" value="Anti-sigma-factor_SerPK"/>
</dbReference>
<evidence type="ECO:0000313" key="3">
    <source>
        <dbReference type="EMBL" id="PKK91639.1"/>
    </source>
</evidence>
<organism evidence="3 4">
    <name type="scientific">Candidatus Wallbacteria bacterium HGW-Wallbacteria-1</name>
    <dbReference type="NCBI Taxonomy" id="2013854"/>
    <lineage>
        <taxon>Bacteria</taxon>
        <taxon>Candidatus Walliibacteriota</taxon>
    </lineage>
</organism>
<dbReference type="Gene3D" id="3.30.565.10">
    <property type="entry name" value="Histidine kinase-like ATPase, C-terminal domain"/>
    <property type="match status" value="1"/>
</dbReference>
<sequence>MIKFENISYLQIPSRQEYIDVVITRIFSSINQSLQIVNDLNVKMGSAQESDFDVSLFGFGVNLAIDEAIRNALIHGNDRDPRKVININYTISNDHLKIMIEDQGDGFHVSDLPQQAGNDPSQGRGIILMRNFMDKVTFNEKGNRVTMIKFKKSGGGSRQC</sequence>
<protein>
    <recommendedName>
        <fullName evidence="2">Histidine kinase/HSP90-like ATPase domain-containing protein</fullName>
    </recommendedName>
</protein>
<name>A0A2N1PTG7_9BACT</name>
<dbReference type="PANTHER" id="PTHR35526:SF3">
    <property type="entry name" value="ANTI-SIGMA-F FACTOR RSBW"/>
    <property type="match status" value="1"/>
</dbReference>
<dbReference type="SUPFAM" id="SSF55874">
    <property type="entry name" value="ATPase domain of HSP90 chaperone/DNA topoisomerase II/histidine kinase"/>
    <property type="match status" value="1"/>
</dbReference>